<sequence>MASTVLIFLGFSQAELQSVQALGLHVTFGRPEAVVLGLVAVTFYFAYRYLLYLIQEPGPGLKGEFFRRLNEYSEPKIRSLRDSQYPEGKGLQLEERLGVRSKGFLSWLIMVPSAQDNTGGFETGELIIHLRQVMPESIKAALLACLTRSYFTDYFFPFLLAATGFGSIVWDSFIRQA</sequence>
<keyword evidence="3" id="KW-1185">Reference proteome</keyword>
<keyword evidence="1" id="KW-0812">Transmembrane</keyword>
<comment type="caution">
    <text evidence="2">The sequence shown here is derived from an EMBL/GenBank/DDBJ whole genome shotgun (WGS) entry which is preliminary data.</text>
</comment>
<dbReference type="AlphaFoldDB" id="A0A3S0HPB7"/>
<keyword evidence="1" id="KW-1133">Transmembrane helix</keyword>
<evidence type="ECO:0000313" key="2">
    <source>
        <dbReference type="EMBL" id="RTR02470.1"/>
    </source>
</evidence>
<reference evidence="2 3" key="1">
    <citation type="submission" date="2018-12" db="EMBL/GenBank/DDBJ databases">
        <authorList>
            <person name="Yu L."/>
        </authorList>
    </citation>
    <scope>NUCLEOTIDE SEQUENCE [LARGE SCALE GENOMIC DNA]</scope>
    <source>
        <strain evidence="2 3">11S</strain>
    </source>
</reference>
<feature type="transmembrane region" description="Helical" evidence="1">
    <location>
        <begin position="33"/>
        <end position="54"/>
    </location>
</feature>
<organism evidence="2 3">
    <name type="scientific">Halomonas nitroreducens</name>
    <dbReference type="NCBI Taxonomy" id="447425"/>
    <lineage>
        <taxon>Bacteria</taxon>
        <taxon>Pseudomonadati</taxon>
        <taxon>Pseudomonadota</taxon>
        <taxon>Gammaproteobacteria</taxon>
        <taxon>Oceanospirillales</taxon>
        <taxon>Halomonadaceae</taxon>
        <taxon>Halomonas</taxon>
    </lineage>
</organism>
<dbReference type="RefSeq" id="WP_126484670.1">
    <property type="nucleotide sequence ID" value="NZ_RXNS01000011.1"/>
</dbReference>
<dbReference type="OrthoDB" id="7062065at2"/>
<gene>
    <name evidence="2" type="ORF">EKG36_12815</name>
</gene>
<evidence type="ECO:0000313" key="3">
    <source>
        <dbReference type="Proteomes" id="UP000267400"/>
    </source>
</evidence>
<dbReference type="EMBL" id="RXNS01000011">
    <property type="protein sequence ID" value="RTR02470.1"/>
    <property type="molecule type" value="Genomic_DNA"/>
</dbReference>
<dbReference type="Proteomes" id="UP000267400">
    <property type="component" value="Unassembled WGS sequence"/>
</dbReference>
<name>A0A3S0HPB7_9GAMM</name>
<keyword evidence="1" id="KW-0472">Membrane</keyword>
<proteinExistence type="predicted"/>
<evidence type="ECO:0000256" key="1">
    <source>
        <dbReference type="SAM" id="Phobius"/>
    </source>
</evidence>
<protein>
    <submittedName>
        <fullName evidence="2">Uncharacterized protein</fullName>
    </submittedName>
</protein>
<accession>A0A3S0HPB7</accession>